<dbReference type="Proteomes" id="UP000005695">
    <property type="component" value="Unassembled WGS sequence"/>
</dbReference>
<organism evidence="18 19">
    <name type="scientific">Desulfuromonas acetoxidans (strain DSM 684 / 11070)</name>
    <dbReference type="NCBI Taxonomy" id="281689"/>
    <lineage>
        <taxon>Bacteria</taxon>
        <taxon>Pseudomonadati</taxon>
        <taxon>Thermodesulfobacteriota</taxon>
        <taxon>Desulfuromonadia</taxon>
        <taxon>Desulfuromonadales</taxon>
        <taxon>Desulfuromonadaceae</taxon>
        <taxon>Desulfuromonas</taxon>
    </lineage>
</organism>
<evidence type="ECO:0000256" key="10">
    <source>
        <dbReference type="ARBA" id="ARBA00022840"/>
    </source>
</evidence>
<evidence type="ECO:0000259" key="16">
    <source>
        <dbReference type="Pfam" id="PF07694"/>
    </source>
</evidence>
<evidence type="ECO:0000256" key="11">
    <source>
        <dbReference type="ARBA" id="ARBA00022989"/>
    </source>
</evidence>
<keyword evidence="8" id="KW-0547">Nucleotide-binding</keyword>
<dbReference type="SUPFAM" id="SSF55781">
    <property type="entry name" value="GAF domain-like"/>
    <property type="match status" value="1"/>
</dbReference>
<keyword evidence="19" id="KW-1185">Reference proteome</keyword>
<dbReference type="InterPro" id="IPR010559">
    <property type="entry name" value="Sig_transdc_His_kin_internal"/>
</dbReference>
<keyword evidence="5" id="KW-0597">Phosphoprotein</keyword>
<proteinExistence type="predicted"/>
<feature type="transmembrane region" description="Helical" evidence="14">
    <location>
        <begin position="41"/>
        <end position="59"/>
    </location>
</feature>
<keyword evidence="11 14" id="KW-1133">Transmembrane helix</keyword>
<accession>Q1K4C3</accession>
<evidence type="ECO:0000256" key="14">
    <source>
        <dbReference type="SAM" id="Phobius"/>
    </source>
</evidence>
<dbReference type="GO" id="GO:0005524">
    <property type="term" value="F:ATP binding"/>
    <property type="evidence" value="ECO:0007669"/>
    <property type="project" value="UniProtKB-KW"/>
</dbReference>
<feature type="transmembrane region" description="Helical" evidence="14">
    <location>
        <begin position="71"/>
        <end position="91"/>
    </location>
</feature>
<dbReference type="InterPro" id="IPR036890">
    <property type="entry name" value="HATPase_C_sf"/>
</dbReference>
<feature type="domain" description="Signal transduction histidine kinase 5TM receptor LytS transmembrane region" evidence="16">
    <location>
        <begin position="25"/>
        <end position="193"/>
    </location>
</feature>
<keyword evidence="12" id="KW-0902">Two-component regulatory system</keyword>
<dbReference type="OrthoDB" id="2514702at2"/>
<evidence type="ECO:0000256" key="1">
    <source>
        <dbReference type="ARBA" id="ARBA00000085"/>
    </source>
</evidence>
<dbReference type="PANTHER" id="PTHR34220">
    <property type="entry name" value="SENSOR HISTIDINE KINASE YPDA"/>
    <property type="match status" value="1"/>
</dbReference>
<evidence type="ECO:0000256" key="4">
    <source>
        <dbReference type="ARBA" id="ARBA00022475"/>
    </source>
</evidence>
<evidence type="ECO:0000313" key="19">
    <source>
        <dbReference type="Proteomes" id="UP000005695"/>
    </source>
</evidence>
<dbReference type="GO" id="GO:0000155">
    <property type="term" value="F:phosphorelay sensor kinase activity"/>
    <property type="evidence" value="ECO:0007669"/>
    <property type="project" value="InterPro"/>
</dbReference>
<dbReference type="PANTHER" id="PTHR34220:SF10">
    <property type="entry name" value="SENSOR HISTIDINE KINASE BTSS"/>
    <property type="match status" value="1"/>
</dbReference>
<name>Q1K4C3_DESA6</name>
<comment type="subcellular location">
    <subcellularLocation>
        <location evidence="2">Cell membrane</location>
        <topology evidence="2">Multi-pass membrane protein</topology>
    </subcellularLocation>
</comment>
<dbReference type="Pfam" id="PF13492">
    <property type="entry name" value="GAF_3"/>
    <property type="match status" value="1"/>
</dbReference>
<dbReference type="GO" id="GO:0071555">
    <property type="term" value="P:cell wall organization"/>
    <property type="evidence" value="ECO:0007669"/>
    <property type="project" value="InterPro"/>
</dbReference>
<dbReference type="AlphaFoldDB" id="Q1K4C3"/>
<evidence type="ECO:0000256" key="5">
    <source>
        <dbReference type="ARBA" id="ARBA00022553"/>
    </source>
</evidence>
<reference evidence="18" key="2">
    <citation type="submission" date="2006-05" db="EMBL/GenBank/DDBJ databases">
        <title>Sequencing of the draft genome and assembly of Desulfuromonas acetoxidans DSM 684.</title>
        <authorList>
            <consortium name="US DOE Joint Genome Institute (JGI-PGF)"/>
            <person name="Copeland A."/>
            <person name="Lucas S."/>
            <person name="Lapidus A."/>
            <person name="Barry K."/>
            <person name="Detter J.C."/>
            <person name="Glavina del Rio T."/>
            <person name="Hammon N."/>
            <person name="Israni S."/>
            <person name="Dalin E."/>
            <person name="Tice H."/>
            <person name="Bruce D."/>
            <person name="Pitluck S."/>
            <person name="Richardson P."/>
        </authorList>
    </citation>
    <scope>NUCLEOTIDE SEQUENCE [LARGE SCALE GENOMIC DNA]</scope>
    <source>
        <strain evidence="18">DSM 684</strain>
    </source>
</reference>
<dbReference type="SUPFAM" id="SSF55874">
    <property type="entry name" value="ATPase domain of HSP90 chaperone/DNA topoisomerase II/histidine kinase"/>
    <property type="match status" value="1"/>
</dbReference>
<dbReference type="Pfam" id="PF07694">
    <property type="entry name" value="5TM-5TMR_LYT"/>
    <property type="match status" value="1"/>
</dbReference>
<keyword evidence="7 14" id="KW-0812">Transmembrane</keyword>
<feature type="domain" description="GAF" evidence="17">
    <location>
        <begin position="228"/>
        <end position="351"/>
    </location>
</feature>
<evidence type="ECO:0000256" key="2">
    <source>
        <dbReference type="ARBA" id="ARBA00004651"/>
    </source>
</evidence>
<evidence type="ECO:0000256" key="12">
    <source>
        <dbReference type="ARBA" id="ARBA00023012"/>
    </source>
</evidence>
<gene>
    <name evidence="18" type="ORF">Dace_3046</name>
</gene>
<feature type="transmembrane region" description="Helical" evidence="14">
    <location>
        <begin position="138"/>
        <end position="159"/>
    </location>
</feature>
<evidence type="ECO:0000259" key="15">
    <source>
        <dbReference type="Pfam" id="PF06580"/>
    </source>
</evidence>
<dbReference type="Pfam" id="PF06580">
    <property type="entry name" value="His_kinase"/>
    <property type="match status" value="1"/>
</dbReference>
<evidence type="ECO:0000256" key="8">
    <source>
        <dbReference type="ARBA" id="ARBA00022741"/>
    </source>
</evidence>
<keyword evidence="10" id="KW-0067">ATP-binding</keyword>
<evidence type="ECO:0000256" key="13">
    <source>
        <dbReference type="ARBA" id="ARBA00023136"/>
    </source>
</evidence>
<dbReference type="InterPro" id="IPR029016">
    <property type="entry name" value="GAF-like_dom_sf"/>
</dbReference>
<dbReference type="InterPro" id="IPR050640">
    <property type="entry name" value="Bact_2-comp_sensor_kinase"/>
</dbReference>
<evidence type="ECO:0000259" key="17">
    <source>
        <dbReference type="Pfam" id="PF13492"/>
    </source>
</evidence>
<evidence type="ECO:0000256" key="9">
    <source>
        <dbReference type="ARBA" id="ARBA00022777"/>
    </source>
</evidence>
<reference evidence="18" key="1">
    <citation type="submission" date="2006-05" db="EMBL/GenBank/DDBJ databases">
        <title>Annotation of the draft genome assembly of Desulfuromonas acetoxidans DSM 684.</title>
        <authorList>
            <consortium name="US DOE Joint Genome Institute (JGI-ORNL)"/>
            <person name="Larimer F."/>
            <person name="Land M."/>
            <person name="Hauser L."/>
        </authorList>
    </citation>
    <scope>NUCLEOTIDE SEQUENCE [LARGE SCALE GENOMIC DNA]</scope>
    <source>
        <strain evidence="18">DSM 684</strain>
    </source>
</reference>
<keyword evidence="4" id="KW-1003">Cell membrane</keyword>
<keyword evidence="13 14" id="KW-0472">Membrane</keyword>
<protein>
    <recommendedName>
        <fullName evidence="3">histidine kinase</fullName>
        <ecNumber evidence="3">2.7.13.3</ecNumber>
    </recommendedName>
</protein>
<comment type="catalytic activity">
    <reaction evidence="1">
        <text>ATP + protein L-histidine = ADP + protein N-phospho-L-histidine.</text>
        <dbReference type="EC" id="2.7.13.3"/>
    </reaction>
</comment>
<sequence length="561" mass="61461">MGLIIDLLQQMSVFLVIAYIFTKSPAFRPLTGESLSHRHKLLLYVIFSTFSIMGTYFGLPVQDAIANTRAIGPVLAGLIGGPVLGLATGLTGGLHRYFLGGFTAFSCGVSTTVEGLIGGLVCLVLLRRGQAEQRFNPRIALLTTLVAEGMQMVIILLLATPTEDAVQLVQAIAAPMILANSAGAALFMSIIRDQRRMYDHFGALFSAKAFELAERVLEILGDGLNHKSALEMAQLIHRWTGVGAVAITDREQVLAFVGLGEDHHLAGNPIMSPLTRRAIDQNQTVFADGGREHYHCSISDQCPLSSALVVPLRVDRDVIGTIKLYEPRRKLFLNINRSLGEGLAALLSEQLVHSRYQEQKTLLAQSELKLAQAQVNPHFLFNALNTIVAVLRKDADRARDLLLHLSRFFRKNLKRTSDIASLEEELDHVRSYLYIEEARFGDRLTVTMDVDPTLMVLKLPAFTLQPLIENAIKHGISNIIGPGEIAVTGRRIKQDVEIVICDNAGTCADHEHSDGLGLQIVDKRIKNLYGPGYGVRLSCLPGEETQVTVTLPAPEGKEAEQ</sequence>
<evidence type="ECO:0000256" key="6">
    <source>
        <dbReference type="ARBA" id="ARBA00022679"/>
    </source>
</evidence>
<keyword evidence="9 18" id="KW-0418">Kinase</keyword>
<dbReference type="Gene3D" id="3.30.450.40">
    <property type="match status" value="1"/>
</dbReference>
<keyword evidence="6" id="KW-0808">Transferase</keyword>
<feature type="transmembrane region" description="Helical" evidence="14">
    <location>
        <begin position="171"/>
        <end position="191"/>
    </location>
</feature>
<comment type="caution">
    <text evidence="18">The sequence shown here is derived from an EMBL/GenBank/DDBJ whole genome shotgun (WGS) entry which is preliminary data.</text>
</comment>
<dbReference type="Gene3D" id="3.30.565.10">
    <property type="entry name" value="Histidine kinase-like ATPase, C-terminal domain"/>
    <property type="match status" value="1"/>
</dbReference>
<dbReference type="EMBL" id="AAEW02000001">
    <property type="protein sequence ID" value="EAT17180.1"/>
    <property type="molecule type" value="Genomic_DNA"/>
</dbReference>
<dbReference type="Gene3D" id="1.10.1760.20">
    <property type="match status" value="1"/>
</dbReference>
<dbReference type="GO" id="GO:0005886">
    <property type="term" value="C:plasma membrane"/>
    <property type="evidence" value="ECO:0007669"/>
    <property type="project" value="UniProtKB-SubCell"/>
</dbReference>
<feature type="transmembrane region" description="Helical" evidence="14">
    <location>
        <begin position="97"/>
        <end position="126"/>
    </location>
</feature>
<evidence type="ECO:0000256" key="3">
    <source>
        <dbReference type="ARBA" id="ARBA00012438"/>
    </source>
</evidence>
<evidence type="ECO:0000256" key="7">
    <source>
        <dbReference type="ARBA" id="ARBA00022692"/>
    </source>
</evidence>
<dbReference type="InterPro" id="IPR011620">
    <property type="entry name" value="Sig_transdc_His_kinase_LytS_TM"/>
</dbReference>
<dbReference type="EC" id="2.7.13.3" evidence="3"/>
<feature type="domain" description="Signal transduction histidine kinase internal region" evidence="15">
    <location>
        <begin position="367"/>
        <end position="444"/>
    </location>
</feature>
<evidence type="ECO:0000313" key="18">
    <source>
        <dbReference type="EMBL" id="EAT17180.1"/>
    </source>
</evidence>
<dbReference type="RefSeq" id="WP_005997388.1">
    <property type="nucleotide sequence ID" value="NZ_AAEW02000001.1"/>
</dbReference>
<dbReference type="InterPro" id="IPR003018">
    <property type="entry name" value="GAF"/>
</dbReference>